<organism evidence="2 3">
    <name type="scientific">Candidatus Andersenbacteria bacterium RIFCSPHIGHO2_12_FULL_45_11b</name>
    <dbReference type="NCBI Taxonomy" id="1797282"/>
    <lineage>
        <taxon>Bacteria</taxon>
        <taxon>Candidatus Anderseniibacteriota</taxon>
    </lineage>
</organism>
<reference evidence="2 3" key="1">
    <citation type="journal article" date="2016" name="Nat. Commun.">
        <title>Thousands of microbial genomes shed light on interconnected biogeochemical processes in an aquifer system.</title>
        <authorList>
            <person name="Anantharaman K."/>
            <person name="Brown C.T."/>
            <person name="Hug L.A."/>
            <person name="Sharon I."/>
            <person name="Castelle C.J."/>
            <person name="Probst A.J."/>
            <person name="Thomas B.C."/>
            <person name="Singh A."/>
            <person name="Wilkins M.J."/>
            <person name="Karaoz U."/>
            <person name="Brodie E.L."/>
            <person name="Williams K.H."/>
            <person name="Hubbard S.S."/>
            <person name="Banfield J.F."/>
        </authorList>
    </citation>
    <scope>NUCLEOTIDE SEQUENCE [LARGE SCALE GENOMIC DNA]</scope>
</reference>
<feature type="transmembrane region" description="Helical" evidence="1">
    <location>
        <begin position="341"/>
        <end position="363"/>
    </location>
</feature>
<feature type="transmembrane region" description="Helical" evidence="1">
    <location>
        <begin position="234"/>
        <end position="252"/>
    </location>
</feature>
<sequence length="601" mass="68545">MAGVSLISSTISPSLPFIISFSLAAIVLVTKKPNISLKIPPLLIAVTLFYLLIISIIIFSYPTLPDSDPYTWLDRTNKFFETKTVDTLVERPLFYYLDYIISVPMGIKPYVAFKYIFPFAPLLALPSLWLVSRRLQNKIQQVAFLLTPMLSASTLLYFTTPIPQSIIMVILVIFFCWLVYADYTQKRIWYYASGALMAAGYLYHESALLLFLAWALITSVTSAKSWYAKIRNNHLAFILAILLILTNIHILYKPTSLIRYWTTTAWAHIGEINLLFPASYINIDGRDVGWGNLTGVTKYYLYYAGPPVLLILFFTVFAIGKIKEYRRFLIDSLRSSPASKVILLSIIIFFSLSEIIPRLLNIAFLPERAWIFTGTFSMYLFISYIFYAKTIGKIASPALSLSLVFLTCISVGAALYINQGKVYSIPSNQLRAANWVKDNLPKNRIMMTTRNGNLLTFHSLSNTVLVDPQIFCADQNGLNSIISKISQVQFSTTDTLPERSPLEELRQYLNTNQKVSIQRVLELAQLSITSEHIPLAIDNVNLHHFLYVFFAKMDDQNLYGARPYFKTDPLNNCNQPTLNKYPNVFEQVYNDDERIIIWAVK</sequence>
<proteinExistence type="predicted"/>
<name>A0A1G1XB48_9BACT</name>
<protein>
    <recommendedName>
        <fullName evidence="4">Glycosyltransferase RgtA/B/C/D-like domain-containing protein</fullName>
    </recommendedName>
</protein>
<evidence type="ECO:0000313" key="2">
    <source>
        <dbReference type="EMBL" id="OGY37305.1"/>
    </source>
</evidence>
<evidence type="ECO:0000313" key="3">
    <source>
        <dbReference type="Proteomes" id="UP000177941"/>
    </source>
</evidence>
<evidence type="ECO:0008006" key="4">
    <source>
        <dbReference type="Google" id="ProtNLM"/>
    </source>
</evidence>
<feature type="transmembrane region" description="Helical" evidence="1">
    <location>
        <begin position="399"/>
        <end position="417"/>
    </location>
</feature>
<gene>
    <name evidence="2" type="ORF">A3E36_02145</name>
</gene>
<comment type="caution">
    <text evidence="2">The sequence shown here is derived from an EMBL/GenBank/DDBJ whole genome shotgun (WGS) entry which is preliminary data.</text>
</comment>
<evidence type="ECO:0000256" key="1">
    <source>
        <dbReference type="SAM" id="Phobius"/>
    </source>
</evidence>
<feature type="transmembrane region" description="Helical" evidence="1">
    <location>
        <begin position="300"/>
        <end position="320"/>
    </location>
</feature>
<dbReference type="Proteomes" id="UP000177941">
    <property type="component" value="Unassembled WGS sequence"/>
</dbReference>
<feature type="transmembrane region" description="Helical" evidence="1">
    <location>
        <begin position="42"/>
        <end position="64"/>
    </location>
</feature>
<feature type="transmembrane region" description="Helical" evidence="1">
    <location>
        <begin position="112"/>
        <end position="130"/>
    </location>
</feature>
<dbReference type="EMBL" id="MHHS01000013">
    <property type="protein sequence ID" value="OGY37305.1"/>
    <property type="molecule type" value="Genomic_DNA"/>
</dbReference>
<feature type="transmembrane region" description="Helical" evidence="1">
    <location>
        <begin position="369"/>
        <end position="387"/>
    </location>
</feature>
<keyword evidence="1" id="KW-1133">Transmembrane helix</keyword>
<accession>A0A1G1XB48</accession>
<keyword evidence="1" id="KW-0812">Transmembrane</keyword>
<keyword evidence="1" id="KW-0472">Membrane</keyword>
<feature type="transmembrane region" description="Helical" evidence="1">
    <location>
        <begin position="6"/>
        <end position="30"/>
    </location>
</feature>
<dbReference type="AlphaFoldDB" id="A0A1G1XB48"/>